<evidence type="ECO:0000259" key="6">
    <source>
        <dbReference type="PROSITE" id="PS50011"/>
    </source>
</evidence>
<dbReference type="InterPro" id="IPR011009">
    <property type="entry name" value="Kinase-like_dom_sf"/>
</dbReference>
<dbReference type="EMBL" id="CP001804">
    <property type="protein sequence ID" value="ACY18001.1"/>
    <property type="molecule type" value="Genomic_DNA"/>
</dbReference>
<proteinExistence type="predicted"/>
<evidence type="ECO:0000256" key="3">
    <source>
        <dbReference type="ARBA" id="ARBA00022777"/>
    </source>
</evidence>
<dbReference type="eggNOG" id="COG0515">
    <property type="taxonomic scope" value="Bacteria"/>
</dbReference>
<dbReference type="PROSITE" id="PS00108">
    <property type="entry name" value="PROTEIN_KINASE_ST"/>
    <property type="match status" value="1"/>
</dbReference>
<dbReference type="AlphaFoldDB" id="D0LZM2"/>
<dbReference type="GO" id="GO:0004674">
    <property type="term" value="F:protein serine/threonine kinase activity"/>
    <property type="evidence" value="ECO:0007669"/>
    <property type="project" value="UniProtKB-KW"/>
</dbReference>
<dbReference type="STRING" id="502025.Hoch_5518"/>
<dbReference type="Gene3D" id="3.30.200.20">
    <property type="entry name" value="Phosphorylase Kinase, domain 1"/>
    <property type="match status" value="1"/>
</dbReference>
<keyword evidence="4 5" id="KW-0067">ATP-binding</keyword>
<dbReference type="GO" id="GO:0005524">
    <property type="term" value="F:ATP binding"/>
    <property type="evidence" value="ECO:0007669"/>
    <property type="project" value="UniProtKB-UniRule"/>
</dbReference>
<feature type="binding site" evidence="5">
    <location>
        <position position="99"/>
    </location>
    <ligand>
        <name>ATP</name>
        <dbReference type="ChEBI" id="CHEBI:30616"/>
    </ligand>
</feature>
<accession>D0LZM2</accession>
<evidence type="ECO:0000256" key="2">
    <source>
        <dbReference type="ARBA" id="ARBA00022741"/>
    </source>
</evidence>
<dbReference type="InterPro" id="IPR017441">
    <property type="entry name" value="Protein_kinase_ATP_BS"/>
</dbReference>
<dbReference type="HOGENOM" id="CLU_000288_63_44_7"/>
<dbReference type="PROSITE" id="PS00107">
    <property type="entry name" value="PROTEIN_KINASE_ATP"/>
    <property type="match status" value="1"/>
</dbReference>
<keyword evidence="8" id="KW-1185">Reference proteome</keyword>
<dbReference type="RefSeq" id="WP_012830593.1">
    <property type="nucleotide sequence ID" value="NC_013440.1"/>
</dbReference>
<dbReference type="PANTHER" id="PTHR43289:SF6">
    <property type="entry name" value="SERINE_THREONINE-PROTEIN KINASE NEKL-3"/>
    <property type="match status" value="1"/>
</dbReference>
<evidence type="ECO:0000256" key="5">
    <source>
        <dbReference type="PROSITE-ProRule" id="PRU10141"/>
    </source>
</evidence>
<dbReference type="KEGG" id="hoh:Hoch_5518"/>
<gene>
    <name evidence="7" type="ordered locus">Hoch_5518</name>
</gene>
<name>D0LZM2_HALO1</name>
<dbReference type="OrthoDB" id="9779541at2"/>
<dbReference type="SUPFAM" id="SSF56112">
    <property type="entry name" value="Protein kinase-like (PK-like)"/>
    <property type="match status" value="1"/>
</dbReference>
<dbReference type="InterPro" id="IPR000719">
    <property type="entry name" value="Prot_kinase_dom"/>
</dbReference>
<organism evidence="7 8">
    <name type="scientific">Haliangium ochraceum (strain DSM 14365 / JCM 11303 / SMP-2)</name>
    <dbReference type="NCBI Taxonomy" id="502025"/>
    <lineage>
        <taxon>Bacteria</taxon>
        <taxon>Pseudomonadati</taxon>
        <taxon>Myxococcota</taxon>
        <taxon>Polyangia</taxon>
        <taxon>Haliangiales</taxon>
        <taxon>Kofleriaceae</taxon>
        <taxon>Haliangium</taxon>
    </lineage>
</organism>
<dbReference type="Gene3D" id="1.10.510.10">
    <property type="entry name" value="Transferase(Phosphotransferase) domain 1"/>
    <property type="match status" value="1"/>
</dbReference>
<dbReference type="InterPro" id="IPR008271">
    <property type="entry name" value="Ser/Thr_kinase_AS"/>
</dbReference>
<evidence type="ECO:0000313" key="8">
    <source>
        <dbReference type="Proteomes" id="UP000001880"/>
    </source>
</evidence>
<feature type="domain" description="Protein kinase" evidence="6">
    <location>
        <begin position="70"/>
        <end position="331"/>
    </location>
</feature>
<sequence length="331" mass="36756">MIAQDFIQNRPVQQRAIDIDMADTPSASVLSAELEYGSFASLTRTVTSGWEPAGARHDIFATGTFLKDSYRIDGLLGQGGMGQVYAARDCKRERSVAIKAAWEEKDVDTLRNEARVLSSFRHPGIVAFHALEREGDDTYMVMEQVAGTSLQAEMNIWTASGEQPMDEIVDCLVGICEALETLHASGFAHRDIKPQNIVMSECGRPVLVDFGLAMHRDEVEGELPMAGSPHYIAPETIESSIRPEQLHLLDIYALGVMAFEMISGRPPFRHCVLRKILEMHLHEPAPRLSQYVDSVPEELAELIASMMDKHPENRPQSASEVISRLRAVCSH</sequence>
<evidence type="ECO:0000256" key="4">
    <source>
        <dbReference type="ARBA" id="ARBA00022840"/>
    </source>
</evidence>
<protein>
    <submittedName>
        <fullName evidence="7">Serine/threonine protein kinase</fullName>
    </submittedName>
</protein>
<evidence type="ECO:0000313" key="7">
    <source>
        <dbReference type="EMBL" id="ACY18001.1"/>
    </source>
</evidence>
<keyword evidence="2 5" id="KW-0547">Nucleotide-binding</keyword>
<keyword evidence="7" id="KW-0723">Serine/threonine-protein kinase</keyword>
<dbReference type="CDD" id="cd14014">
    <property type="entry name" value="STKc_PknB_like"/>
    <property type="match status" value="1"/>
</dbReference>
<dbReference type="PANTHER" id="PTHR43289">
    <property type="entry name" value="MITOGEN-ACTIVATED PROTEIN KINASE KINASE KINASE 20-RELATED"/>
    <property type="match status" value="1"/>
</dbReference>
<dbReference type="SMART" id="SM00220">
    <property type="entry name" value="S_TKc"/>
    <property type="match status" value="1"/>
</dbReference>
<keyword evidence="3 7" id="KW-0418">Kinase</keyword>
<evidence type="ECO:0000256" key="1">
    <source>
        <dbReference type="ARBA" id="ARBA00022679"/>
    </source>
</evidence>
<reference evidence="7 8" key="1">
    <citation type="journal article" date="2010" name="Stand. Genomic Sci.">
        <title>Complete genome sequence of Haliangium ochraceum type strain (SMP-2).</title>
        <authorList>
            <consortium name="US DOE Joint Genome Institute (JGI-PGF)"/>
            <person name="Ivanova N."/>
            <person name="Daum C."/>
            <person name="Lang E."/>
            <person name="Abt B."/>
            <person name="Kopitz M."/>
            <person name="Saunders E."/>
            <person name="Lapidus A."/>
            <person name="Lucas S."/>
            <person name="Glavina Del Rio T."/>
            <person name="Nolan M."/>
            <person name="Tice H."/>
            <person name="Copeland A."/>
            <person name="Cheng J.F."/>
            <person name="Chen F."/>
            <person name="Bruce D."/>
            <person name="Goodwin L."/>
            <person name="Pitluck S."/>
            <person name="Mavromatis K."/>
            <person name="Pati A."/>
            <person name="Mikhailova N."/>
            <person name="Chen A."/>
            <person name="Palaniappan K."/>
            <person name="Land M."/>
            <person name="Hauser L."/>
            <person name="Chang Y.J."/>
            <person name="Jeffries C.D."/>
            <person name="Detter J.C."/>
            <person name="Brettin T."/>
            <person name="Rohde M."/>
            <person name="Goker M."/>
            <person name="Bristow J."/>
            <person name="Markowitz V."/>
            <person name="Eisen J.A."/>
            <person name="Hugenholtz P."/>
            <person name="Kyrpides N.C."/>
            <person name="Klenk H.P."/>
        </authorList>
    </citation>
    <scope>NUCLEOTIDE SEQUENCE [LARGE SCALE GENOMIC DNA]</scope>
    <source>
        <strain evidence="8">DSM 14365 / CIP 107738 / JCM 11303 / AJ 13395 / SMP-2</strain>
    </source>
</reference>
<dbReference type="Proteomes" id="UP000001880">
    <property type="component" value="Chromosome"/>
</dbReference>
<dbReference type="Pfam" id="PF00069">
    <property type="entry name" value="Pkinase"/>
    <property type="match status" value="1"/>
</dbReference>
<keyword evidence="1" id="KW-0808">Transferase</keyword>
<dbReference type="PROSITE" id="PS50011">
    <property type="entry name" value="PROTEIN_KINASE_DOM"/>
    <property type="match status" value="1"/>
</dbReference>